<keyword evidence="7" id="KW-0156">Chromatin regulator</keyword>
<evidence type="ECO:0000313" key="12">
    <source>
        <dbReference type="Proteomes" id="UP000030689"/>
    </source>
</evidence>
<keyword evidence="3" id="KW-0158">Chromosome</keyword>
<dbReference type="PROSITE" id="PS51580">
    <property type="entry name" value="SAM_MT43_3"/>
    <property type="match status" value="1"/>
</dbReference>
<dbReference type="Pfam" id="PF10440">
    <property type="entry name" value="WIYLD"/>
    <property type="match status" value="1"/>
</dbReference>
<dbReference type="PANTHER" id="PTHR46450:SF1">
    <property type="entry name" value="INACTIVE HISTONE-LYSINE N-METHYLTRANSFERASE SUVR1-RELATED"/>
    <property type="match status" value="1"/>
</dbReference>
<reference evidence="11 12" key="1">
    <citation type="journal article" date="2013" name="Front. Plant Sci.">
        <title>The Reference Genome of the Halophytic Plant Eutrema salsugineum.</title>
        <authorList>
            <person name="Yang R."/>
            <person name="Jarvis D.E."/>
            <person name="Chen H."/>
            <person name="Beilstein M.A."/>
            <person name="Grimwood J."/>
            <person name="Jenkins J."/>
            <person name="Shu S."/>
            <person name="Prochnik S."/>
            <person name="Xin M."/>
            <person name="Ma C."/>
            <person name="Schmutz J."/>
            <person name="Wing R.A."/>
            <person name="Mitchell-Olds T."/>
            <person name="Schumaker K.S."/>
            <person name="Wang X."/>
        </authorList>
    </citation>
    <scope>NUCLEOTIDE SEQUENCE [LARGE SCALE GENOMIC DNA]</scope>
</reference>
<keyword evidence="6" id="KW-0862">Zinc</keyword>
<dbReference type="GO" id="GO:0042054">
    <property type="term" value="F:histone methyltransferase activity"/>
    <property type="evidence" value="ECO:0007669"/>
    <property type="project" value="InterPro"/>
</dbReference>
<dbReference type="PANTHER" id="PTHR46450">
    <property type="entry name" value="INACTIVE HISTONE-LYSINE N-METHYLTRANSFERASE SUVR1-RELATED"/>
    <property type="match status" value="1"/>
</dbReference>
<evidence type="ECO:0000259" key="10">
    <source>
        <dbReference type="PROSITE" id="PS50280"/>
    </source>
</evidence>
<evidence type="ECO:0000256" key="8">
    <source>
        <dbReference type="ARBA" id="ARBA00023242"/>
    </source>
</evidence>
<dbReference type="InterPro" id="IPR046341">
    <property type="entry name" value="SET_dom_sf"/>
</dbReference>
<dbReference type="KEGG" id="eus:EUTSA_v10007184mg"/>
<accession>V4KFK7</accession>
<dbReference type="Pfam" id="PF00856">
    <property type="entry name" value="SET"/>
    <property type="match status" value="1"/>
</dbReference>
<keyword evidence="4" id="KW-0808">Transferase</keyword>
<keyword evidence="8" id="KW-0539">Nucleus</keyword>
<dbReference type="Gene3D" id="1.10.8.850">
    <property type="entry name" value="Histone-lysine N methyltransferase , C-terminal domain-like"/>
    <property type="match status" value="1"/>
</dbReference>
<proteinExistence type="predicted"/>
<name>V4KFK7_EUTSA</name>
<dbReference type="STRING" id="72664.V4KFK7"/>
<evidence type="ECO:0000256" key="2">
    <source>
        <dbReference type="ARBA" id="ARBA00004286"/>
    </source>
</evidence>
<dbReference type="Gene3D" id="2.170.270.10">
    <property type="entry name" value="SET domain"/>
    <property type="match status" value="1"/>
</dbReference>
<gene>
    <name evidence="11" type="ORF">EUTSA_v10007184mg</name>
</gene>
<feature type="compositionally biased region" description="Polar residues" evidence="9">
    <location>
        <begin position="175"/>
        <end position="191"/>
    </location>
</feature>
<dbReference type="EMBL" id="KI517683">
    <property type="protein sequence ID" value="ESQ36525.1"/>
    <property type="molecule type" value="Genomic_DNA"/>
</dbReference>
<evidence type="ECO:0000256" key="5">
    <source>
        <dbReference type="ARBA" id="ARBA00022723"/>
    </source>
</evidence>
<protein>
    <recommendedName>
        <fullName evidence="10">SET domain-containing protein</fullName>
    </recommendedName>
</protein>
<dbReference type="GO" id="GO:0008270">
    <property type="term" value="F:zinc ion binding"/>
    <property type="evidence" value="ECO:0007669"/>
    <property type="project" value="InterPro"/>
</dbReference>
<dbReference type="SMART" id="SM00468">
    <property type="entry name" value="PreSET"/>
    <property type="match status" value="1"/>
</dbReference>
<dbReference type="InterPro" id="IPR025776">
    <property type="entry name" value="SUVR4/1/2"/>
</dbReference>
<dbReference type="InterPro" id="IPR043017">
    <property type="entry name" value="WIYLD_dom_sf"/>
</dbReference>
<dbReference type="CDD" id="cd10538">
    <property type="entry name" value="SET_SETDB-like"/>
    <property type="match status" value="1"/>
</dbReference>
<evidence type="ECO:0000256" key="1">
    <source>
        <dbReference type="ARBA" id="ARBA00004123"/>
    </source>
</evidence>
<dbReference type="PROSITE" id="PS50280">
    <property type="entry name" value="SET"/>
    <property type="match status" value="1"/>
</dbReference>
<dbReference type="InterPro" id="IPR001214">
    <property type="entry name" value="SET_dom"/>
</dbReference>
<evidence type="ECO:0000256" key="6">
    <source>
        <dbReference type="ARBA" id="ARBA00022833"/>
    </source>
</evidence>
<dbReference type="GO" id="GO:0005634">
    <property type="term" value="C:nucleus"/>
    <property type="evidence" value="ECO:0007669"/>
    <property type="project" value="UniProtKB-SubCell"/>
</dbReference>
<dbReference type="InterPro" id="IPR018848">
    <property type="entry name" value="WIYLD_domain"/>
</dbReference>
<feature type="domain" description="SET" evidence="10">
    <location>
        <begin position="412"/>
        <end position="542"/>
    </location>
</feature>
<evidence type="ECO:0000313" key="11">
    <source>
        <dbReference type="EMBL" id="ESQ36525.1"/>
    </source>
</evidence>
<comment type="subcellular location">
    <subcellularLocation>
        <location evidence="2">Chromosome</location>
    </subcellularLocation>
    <subcellularLocation>
        <location evidence="1">Nucleus</location>
    </subcellularLocation>
</comment>
<dbReference type="SMART" id="SM00317">
    <property type="entry name" value="SET"/>
    <property type="match status" value="1"/>
</dbReference>
<dbReference type="Pfam" id="PF05033">
    <property type="entry name" value="Pre-SET"/>
    <property type="match status" value="1"/>
</dbReference>
<dbReference type="Gramene" id="ESQ36525">
    <property type="protein sequence ID" value="ESQ36525"/>
    <property type="gene ID" value="EUTSA_v10007184mg"/>
</dbReference>
<dbReference type="eggNOG" id="KOG1082">
    <property type="taxonomic scope" value="Eukaryota"/>
</dbReference>
<dbReference type="GO" id="GO:0005694">
    <property type="term" value="C:chromosome"/>
    <property type="evidence" value="ECO:0007669"/>
    <property type="project" value="UniProtKB-SubCell"/>
</dbReference>
<dbReference type="InterPro" id="IPR007728">
    <property type="entry name" value="Pre-SET_dom"/>
</dbReference>
<dbReference type="FunFam" id="2.170.270.10:FF:000046">
    <property type="entry name" value="SET-domain containing protein lysine methyltransferase family protein"/>
    <property type="match status" value="1"/>
</dbReference>
<organism evidence="11 12">
    <name type="scientific">Eutrema salsugineum</name>
    <name type="common">Saltwater cress</name>
    <name type="synonym">Sisymbrium salsugineum</name>
    <dbReference type="NCBI Taxonomy" id="72664"/>
    <lineage>
        <taxon>Eukaryota</taxon>
        <taxon>Viridiplantae</taxon>
        <taxon>Streptophyta</taxon>
        <taxon>Embryophyta</taxon>
        <taxon>Tracheophyta</taxon>
        <taxon>Spermatophyta</taxon>
        <taxon>Magnoliopsida</taxon>
        <taxon>eudicotyledons</taxon>
        <taxon>Gunneridae</taxon>
        <taxon>Pentapetalae</taxon>
        <taxon>rosids</taxon>
        <taxon>malvids</taxon>
        <taxon>Brassicales</taxon>
        <taxon>Brassicaceae</taxon>
        <taxon>Eutremeae</taxon>
        <taxon>Eutrema</taxon>
    </lineage>
</organism>
<feature type="compositionally biased region" description="Acidic residues" evidence="9">
    <location>
        <begin position="142"/>
        <end position="157"/>
    </location>
</feature>
<dbReference type="AlphaFoldDB" id="V4KFK7"/>
<keyword evidence="5" id="KW-0479">Metal-binding</keyword>
<sequence length="580" mass="66137">MAPDPRIKKACIAMKAFDIPESKVRPIIRQLRKSYDNKWNFIEQDNYRVLIDAIFDEEDVQATEKKKEEEKESNVCSLAMTRGKKRALEQTQLVVKDEEDDIEEEEFPLKRRLRRKRDGVCDNNTSIGIGKPTSKKPNEEDRNLEEEEEEEDEDDEKTEPPPLKRYSRRAGESGSARTVYNNTSPSFSTPMSVEPEELPPITLLPADPVVAEKASDSETVSDMIKVGDESGAADISMGLVIVPECEISADGWRAFSNTKDITGGEENIQIPWVNEINDEVPSRFRYIPHSFVFQDAAVKLFSVSSFSDDQSCFFCIGDCLDTSSTPCSCTTAYTVEGVLKEDVLEARISEARDQRKQVLQFCQECPLEKAKKEEILEPCKGHIKRKAIKECWIKCGCAKRCGNRLVQRGIHNKLEVFFTPNGKGWGVRTLERLAQGSFVCEYAGEILTITELYQRRSENELTSPVILDAHWGSEECLEDDKSLCLDGTGYGNISRFLNHRCLDANLIEIPVQVETPYQHYYRLAFFTTRDIEAMEELTWDYGIDFNDEDCLMKHFDCVCGSRFCRNIKQAKKAKKIMIRA</sequence>
<evidence type="ECO:0000256" key="4">
    <source>
        <dbReference type="ARBA" id="ARBA00022679"/>
    </source>
</evidence>
<dbReference type="Proteomes" id="UP000030689">
    <property type="component" value="Unassembled WGS sequence"/>
</dbReference>
<evidence type="ECO:0000256" key="7">
    <source>
        <dbReference type="ARBA" id="ARBA00022853"/>
    </source>
</evidence>
<dbReference type="SUPFAM" id="SSF82199">
    <property type="entry name" value="SET domain"/>
    <property type="match status" value="1"/>
</dbReference>
<evidence type="ECO:0000256" key="3">
    <source>
        <dbReference type="ARBA" id="ARBA00022454"/>
    </source>
</evidence>
<feature type="region of interest" description="Disordered" evidence="9">
    <location>
        <begin position="120"/>
        <end position="195"/>
    </location>
</feature>
<evidence type="ECO:0000256" key="9">
    <source>
        <dbReference type="SAM" id="MobiDB-lite"/>
    </source>
</evidence>
<keyword evidence="12" id="KW-1185">Reference proteome</keyword>